<dbReference type="OrthoDB" id="5418088at2759"/>
<proteinExistence type="predicted"/>
<name>A0A9N9PHF1_9HELO</name>
<feature type="compositionally biased region" description="Basic and acidic residues" evidence="1">
    <location>
        <begin position="743"/>
        <end position="769"/>
    </location>
</feature>
<feature type="region of interest" description="Disordered" evidence="1">
    <location>
        <begin position="1"/>
        <end position="23"/>
    </location>
</feature>
<feature type="compositionally biased region" description="Basic and acidic residues" evidence="1">
    <location>
        <begin position="864"/>
        <end position="885"/>
    </location>
</feature>
<feature type="compositionally biased region" description="Low complexity" evidence="1">
    <location>
        <begin position="461"/>
        <end position="475"/>
    </location>
</feature>
<feature type="compositionally biased region" description="Basic and acidic residues" evidence="1">
    <location>
        <begin position="483"/>
        <end position="542"/>
    </location>
</feature>
<evidence type="ECO:0000259" key="2">
    <source>
        <dbReference type="Pfam" id="PF26118"/>
    </source>
</evidence>
<dbReference type="PANTHER" id="PTHR42081">
    <property type="entry name" value="ZINC FINGER PROTEIN DHHC DOMAIN CONTAINING PROTEIN"/>
    <property type="match status" value="1"/>
</dbReference>
<evidence type="ECO:0000256" key="1">
    <source>
        <dbReference type="SAM" id="MobiDB-lite"/>
    </source>
</evidence>
<feature type="region of interest" description="Disordered" evidence="1">
    <location>
        <begin position="836"/>
        <end position="967"/>
    </location>
</feature>
<dbReference type="AlphaFoldDB" id="A0A9N9PHF1"/>
<feature type="compositionally biased region" description="Low complexity" evidence="1">
    <location>
        <begin position="953"/>
        <end position="967"/>
    </location>
</feature>
<feature type="compositionally biased region" description="Polar residues" evidence="1">
    <location>
        <begin position="119"/>
        <end position="130"/>
    </location>
</feature>
<feature type="compositionally biased region" description="Basic and acidic residues" evidence="1">
    <location>
        <begin position="591"/>
        <end position="654"/>
    </location>
</feature>
<dbReference type="Pfam" id="PF26118">
    <property type="entry name" value="DUF8035"/>
    <property type="match status" value="1"/>
</dbReference>
<feature type="compositionally biased region" description="Basic and acidic residues" evidence="1">
    <location>
        <begin position="668"/>
        <end position="680"/>
    </location>
</feature>
<protein>
    <recommendedName>
        <fullName evidence="2">DUF8035 domain-containing protein</fullName>
    </recommendedName>
</protein>
<feature type="compositionally biased region" description="Polar residues" evidence="1">
    <location>
        <begin position="95"/>
        <end position="108"/>
    </location>
</feature>
<feature type="compositionally biased region" description="Acidic residues" evidence="1">
    <location>
        <begin position="886"/>
        <end position="897"/>
    </location>
</feature>
<keyword evidence="4" id="KW-1185">Reference proteome</keyword>
<organism evidence="3 4">
    <name type="scientific">Hymenoscyphus fraxineus</name>
    <dbReference type="NCBI Taxonomy" id="746836"/>
    <lineage>
        <taxon>Eukaryota</taxon>
        <taxon>Fungi</taxon>
        <taxon>Dikarya</taxon>
        <taxon>Ascomycota</taxon>
        <taxon>Pezizomycotina</taxon>
        <taxon>Leotiomycetes</taxon>
        <taxon>Helotiales</taxon>
        <taxon>Helotiaceae</taxon>
        <taxon>Hymenoscyphus</taxon>
    </lineage>
</organism>
<sequence>MSDRYGYNARPRSPTYNPARASLPINLSAGNDYHATTSTLHVIPTSRQHIPTGHSRSSSSTSGSAGIITTTYKVTAEPPPRTSSVRSDSKRRSSTLENQNRPTVVTTVKQHKPVIHSARPSSPMKNPYRSSNEDYYAVPASHHDTRSRHHRPADIDTGGNRLRVSSARHDPGYNGSSRPRSQYPVPVARHTDTSSNGDYPDDGFGYTNPRDLVQYDLNTTQSRPRRDSYDGGRPSRPSSIAGYTDLVPRSADFRERGPPPSTRGFDRIRHGATWDQPASARMPMLPPPSPMDPIQRPARIDMPFQEQPVPVRRNGAQRPASMYHDRDSEVGRRGSRDEVYEVRDPEPLRRRNSSSHRRPEPRYENPVAERGFGIRAEVPPPQPPRPDRVERIDRMERDDRPERSERSDRYERSDRHDRSDRNDRLDRPERNDRSDRPERTERSDRGERSNEDREHRSSRDILTTGLGIAGAALGLKSLNNIKNARDDSKEEREKEEREDREERRRREYDEEERRRHRDSRDDREAAERLKERRYREEERERISPPLQTPREEQPSSRDIPPPIPPKIPHDHDEREMRERHMDQATVNLNGRDPRERDSREQAAPRHERSSSMSGHDGEADRRERRRRPDVPPSREDSRSDSALDPSYRESRPVKETVATPTAAFNPKDTQDLKALKDALNSKDNAAARDVSPPVPKAARASFTKTSAEAADIRSEIKEDRRSRDTHNSMDVVQPRVVSPPRAAKVEEKPVKGILRQPREKFPEDPDPIREGVAPLKDAKKDGVPPDARWTKINRKLVNPEALELGKERYEARDDFVIVLRVLSRDEVQGYAEVTQKLRAAREDAERDERRRARRERHERHKRERNGGERSERRRRRDRENEKPQESESDTTESDEPERDAPKMLEPAPPRRRLGGNKFDEVMMSGGLSGPPPIEDPNAPGQYLSYTRNPPPSSSVAASSGSSTRRDR</sequence>
<dbReference type="Proteomes" id="UP000696280">
    <property type="component" value="Unassembled WGS sequence"/>
</dbReference>
<feature type="domain" description="DUF8035" evidence="2">
    <location>
        <begin position="786"/>
        <end position="840"/>
    </location>
</feature>
<evidence type="ECO:0000313" key="3">
    <source>
        <dbReference type="EMBL" id="CAG8952999.1"/>
    </source>
</evidence>
<gene>
    <name evidence="3" type="ORF">HYFRA_00003189</name>
</gene>
<dbReference type="InterPro" id="IPR058348">
    <property type="entry name" value="DUF8035"/>
</dbReference>
<feature type="compositionally biased region" description="Basic and acidic residues" evidence="1">
    <location>
        <begin position="567"/>
        <end position="582"/>
    </location>
</feature>
<dbReference type="PANTHER" id="PTHR42081:SF1">
    <property type="entry name" value="ZINC FINGER PROTEIN DHHC DOMAIN CONTAINING PROTEIN"/>
    <property type="match status" value="1"/>
</dbReference>
<dbReference type="EMBL" id="CAJVRL010000049">
    <property type="protein sequence ID" value="CAG8952999.1"/>
    <property type="molecule type" value="Genomic_DNA"/>
</dbReference>
<comment type="caution">
    <text evidence="3">The sequence shown here is derived from an EMBL/GenBank/DDBJ whole genome shotgun (WGS) entry which is preliminary data.</text>
</comment>
<feature type="compositionally biased region" description="Basic and acidic residues" evidence="1">
    <location>
        <begin position="385"/>
        <end position="459"/>
    </location>
</feature>
<accession>A0A9N9PHF1</accession>
<feature type="compositionally biased region" description="Basic and acidic residues" evidence="1">
    <location>
        <begin position="839"/>
        <end position="850"/>
    </location>
</feature>
<reference evidence="3" key="1">
    <citation type="submission" date="2021-07" db="EMBL/GenBank/DDBJ databases">
        <authorList>
            <person name="Durling M."/>
        </authorList>
    </citation>
    <scope>NUCLEOTIDE SEQUENCE</scope>
</reference>
<feature type="compositionally biased region" description="Basic residues" evidence="1">
    <location>
        <begin position="851"/>
        <end position="863"/>
    </location>
</feature>
<feature type="compositionally biased region" description="Basic and acidic residues" evidence="1">
    <location>
        <begin position="710"/>
        <end position="727"/>
    </location>
</feature>
<feature type="region of interest" description="Disordered" evidence="1">
    <location>
        <begin position="70"/>
        <end position="786"/>
    </location>
</feature>
<evidence type="ECO:0000313" key="4">
    <source>
        <dbReference type="Proteomes" id="UP000696280"/>
    </source>
</evidence>
<feature type="compositionally biased region" description="Basic and acidic residues" evidence="1">
    <location>
        <begin position="323"/>
        <end position="349"/>
    </location>
</feature>